<keyword evidence="6 9" id="KW-1133">Transmembrane helix</keyword>
<evidence type="ECO:0000313" key="11">
    <source>
        <dbReference type="EMBL" id="MDO1536668.1"/>
    </source>
</evidence>
<evidence type="ECO:0000256" key="9">
    <source>
        <dbReference type="SAM" id="Phobius"/>
    </source>
</evidence>
<evidence type="ECO:0000256" key="3">
    <source>
        <dbReference type="ARBA" id="ARBA00022448"/>
    </source>
</evidence>
<dbReference type="Pfam" id="PF00528">
    <property type="entry name" value="BPD_transp_1"/>
    <property type="match status" value="1"/>
</dbReference>
<sequence length="220" mass="23852">MTLELAVVAIVGSLLLGTLVSLARLSSFAPLRSLAAAYVDFVRCVPLLVHAMFWYFGATELLPDAAKAWLYDRDASMIAGSIALIVYSAAFVSEDIRSGIRSISRGQVEAARALGFGFLRTFVLVILPQAISGGDPAADRPDHDHHQEHQHHADDRRGRTNQRGPAGAGHDLQDRRAVCVRDPVLSDRVLAADHARHALRALVEGRRPCLRSSANTGCRS</sequence>
<reference evidence="11" key="1">
    <citation type="submission" date="2023-06" db="EMBL/GenBank/DDBJ databases">
        <authorList>
            <person name="Jiang Y."/>
            <person name="Liu Q."/>
        </authorList>
    </citation>
    <scope>NUCLEOTIDE SEQUENCE</scope>
    <source>
        <strain evidence="11">CGMCC 1.12090</strain>
    </source>
</reference>
<keyword evidence="7 9" id="KW-0472">Membrane</keyword>
<comment type="caution">
    <text evidence="11">The sequence shown here is derived from an EMBL/GenBank/DDBJ whole genome shotgun (WGS) entry which is preliminary data.</text>
</comment>
<dbReference type="SUPFAM" id="SSF161098">
    <property type="entry name" value="MetI-like"/>
    <property type="match status" value="1"/>
</dbReference>
<dbReference type="PANTHER" id="PTHR30614:SF47">
    <property type="entry name" value="ABC TRANSPORTER PERMEASE"/>
    <property type="match status" value="1"/>
</dbReference>
<keyword evidence="3" id="KW-0813">Transport</keyword>
<evidence type="ECO:0000256" key="4">
    <source>
        <dbReference type="ARBA" id="ARBA00022475"/>
    </source>
</evidence>
<evidence type="ECO:0000256" key="8">
    <source>
        <dbReference type="SAM" id="MobiDB-lite"/>
    </source>
</evidence>
<feature type="region of interest" description="Disordered" evidence="8">
    <location>
        <begin position="135"/>
        <end position="173"/>
    </location>
</feature>
<evidence type="ECO:0000256" key="1">
    <source>
        <dbReference type="ARBA" id="ARBA00004429"/>
    </source>
</evidence>
<dbReference type="InterPro" id="IPR010065">
    <property type="entry name" value="AA_ABC_transptr_permease_3TM"/>
</dbReference>
<comment type="similarity">
    <text evidence="2">Belongs to the binding-protein-dependent transport system permease family. HisMQ subfamily.</text>
</comment>
<comment type="subcellular location">
    <subcellularLocation>
        <location evidence="1">Cell inner membrane</location>
        <topology evidence="1">Multi-pass membrane protein</topology>
    </subcellularLocation>
</comment>
<dbReference type="Gene3D" id="1.10.3720.10">
    <property type="entry name" value="MetI-like"/>
    <property type="match status" value="1"/>
</dbReference>
<dbReference type="NCBIfam" id="TIGR01726">
    <property type="entry name" value="HEQRo_perm_3TM"/>
    <property type="match status" value="1"/>
</dbReference>
<evidence type="ECO:0000256" key="5">
    <source>
        <dbReference type="ARBA" id="ARBA00022692"/>
    </source>
</evidence>
<dbReference type="EMBL" id="JAUKVY010000030">
    <property type="protein sequence ID" value="MDO1536668.1"/>
    <property type="molecule type" value="Genomic_DNA"/>
</dbReference>
<accession>A0ABT8SCN7</accession>
<evidence type="ECO:0000313" key="12">
    <source>
        <dbReference type="Proteomes" id="UP001169027"/>
    </source>
</evidence>
<dbReference type="PANTHER" id="PTHR30614">
    <property type="entry name" value="MEMBRANE COMPONENT OF AMINO ACID ABC TRANSPORTER"/>
    <property type="match status" value="1"/>
</dbReference>
<dbReference type="Proteomes" id="UP001169027">
    <property type="component" value="Unassembled WGS sequence"/>
</dbReference>
<protein>
    <submittedName>
        <fullName evidence="11">Amino acid ABC transporter permease</fullName>
    </submittedName>
</protein>
<evidence type="ECO:0000259" key="10">
    <source>
        <dbReference type="Pfam" id="PF00528"/>
    </source>
</evidence>
<dbReference type="InterPro" id="IPR043429">
    <property type="entry name" value="ArtM/GltK/GlnP/TcyL/YhdX-like"/>
</dbReference>
<keyword evidence="4" id="KW-1003">Cell membrane</keyword>
<feature type="compositionally biased region" description="Basic and acidic residues" evidence="8">
    <location>
        <begin position="137"/>
        <end position="158"/>
    </location>
</feature>
<keyword evidence="12" id="KW-1185">Reference proteome</keyword>
<name>A0ABT8SCN7_9BURK</name>
<feature type="transmembrane region" description="Helical" evidence="9">
    <location>
        <begin position="35"/>
        <end position="55"/>
    </location>
</feature>
<feature type="domain" description="ABC transmembrane type-1" evidence="10">
    <location>
        <begin position="15"/>
        <end position="132"/>
    </location>
</feature>
<evidence type="ECO:0000256" key="2">
    <source>
        <dbReference type="ARBA" id="ARBA00010072"/>
    </source>
</evidence>
<feature type="transmembrane region" description="Helical" evidence="9">
    <location>
        <begin position="75"/>
        <end position="92"/>
    </location>
</feature>
<evidence type="ECO:0000256" key="6">
    <source>
        <dbReference type="ARBA" id="ARBA00022989"/>
    </source>
</evidence>
<dbReference type="InterPro" id="IPR035906">
    <property type="entry name" value="MetI-like_sf"/>
</dbReference>
<dbReference type="CDD" id="cd06261">
    <property type="entry name" value="TM_PBP2"/>
    <property type="match status" value="1"/>
</dbReference>
<gene>
    <name evidence="11" type="ORF">Q2T77_30785</name>
</gene>
<organism evidence="11 12">
    <name type="scientific">Variovorax ginsengisoli</name>
    <dbReference type="NCBI Taxonomy" id="363844"/>
    <lineage>
        <taxon>Bacteria</taxon>
        <taxon>Pseudomonadati</taxon>
        <taxon>Pseudomonadota</taxon>
        <taxon>Betaproteobacteria</taxon>
        <taxon>Burkholderiales</taxon>
        <taxon>Comamonadaceae</taxon>
        <taxon>Variovorax</taxon>
    </lineage>
</organism>
<keyword evidence="5 9" id="KW-0812">Transmembrane</keyword>
<evidence type="ECO:0000256" key="7">
    <source>
        <dbReference type="ARBA" id="ARBA00023136"/>
    </source>
</evidence>
<dbReference type="InterPro" id="IPR000515">
    <property type="entry name" value="MetI-like"/>
</dbReference>
<feature type="transmembrane region" description="Helical" evidence="9">
    <location>
        <begin position="6"/>
        <end position="23"/>
    </location>
</feature>
<proteinExistence type="inferred from homology"/>